<feature type="transmembrane region" description="Helical" evidence="2">
    <location>
        <begin position="30"/>
        <end position="54"/>
    </location>
</feature>
<sequence length="104" mass="11412">MGGNRSGPNNRTATSSDAQKKKDDEEFMEVAKVVALAVGIVVLVGAALVVIGIFSLSCDSSETPVADNERKTMKAPGRDGIIYRDDFERDPTFYFRSLRRPSRD</sequence>
<dbReference type="EMBL" id="JAVXUP010000468">
    <property type="protein sequence ID" value="KAK3027263.1"/>
    <property type="molecule type" value="Genomic_DNA"/>
</dbReference>
<keyword evidence="4" id="KW-1185">Reference proteome</keyword>
<accession>A0AA88WLE4</accession>
<dbReference type="Proteomes" id="UP001188597">
    <property type="component" value="Unassembled WGS sequence"/>
</dbReference>
<reference evidence="3" key="1">
    <citation type="submission" date="2022-12" db="EMBL/GenBank/DDBJ databases">
        <title>Draft genome assemblies for two species of Escallonia (Escalloniales).</title>
        <authorList>
            <person name="Chanderbali A."/>
            <person name="Dervinis C."/>
            <person name="Anghel I."/>
            <person name="Soltis D."/>
            <person name="Soltis P."/>
            <person name="Zapata F."/>
        </authorList>
    </citation>
    <scope>NUCLEOTIDE SEQUENCE</scope>
    <source>
        <strain evidence="3">UCBG64.0493</strain>
        <tissue evidence="3">Leaf</tissue>
    </source>
</reference>
<feature type="region of interest" description="Disordered" evidence="1">
    <location>
        <begin position="1"/>
        <end position="22"/>
    </location>
</feature>
<keyword evidence="2" id="KW-0812">Transmembrane</keyword>
<comment type="caution">
    <text evidence="3">The sequence shown here is derived from an EMBL/GenBank/DDBJ whole genome shotgun (WGS) entry which is preliminary data.</text>
</comment>
<evidence type="ECO:0000313" key="3">
    <source>
        <dbReference type="EMBL" id="KAK3027263.1"/>
    </source>
</evidence>
<organism evidence="3 4">
    <name type="scientific">Escallonia herrerae</name>
    <dbReference type="NCBI Taxonomy" id="1293975"/>
    <lineage>
        <taxon>Eukaryota</taxon>
        <taxon>Viridiplantae</taxon>
        <taxon>Streptophyta</taxon>
        <taxon>Embryophyta</taxon>
        <taxon>Tracheophyta</taxon>
        <taxon>Spermatophyta</taxon>
        <taxon>Magnoliopsida</taxon>
        <taxon>eudicotyledons</taxon>
        <taxon>Gunneridae</taxon>
        <taxon>Pentapetalae</taxon>
        <taxon>asterids</taxon>
        <taxon>campanulids</taxon>
        <taxon>Escalloniales</taxon>
        <taxon>Escalloniaceae</taxon>
        <taxon>Escallonia</taxon>
    </lineage>
</organism>
<proteinExistence type="predicted"/>
<evidence type="ECO:0000256" key="1">
    <source>
        <dbReference type="SAM" id="MobiDB-lite"/>
    </source>
</evidence>
<gene>
    <name evidence="3" type="ORF">RJ639_041209</name>
</gene>
<dbReference type="AlphaFoldDB" id="A0AA88WLE4"/>
<keyword evidence="2" id="KW-1133">Transmembrane helix</keyword>
<feature type="compositionally biased region" description="Polar residues" evidence="1">
    <location>
        <begin position="1"/>
        <end position="17"/>
    </location>
</feature>
<name>A0AA88WLE4_9ASTE</name>
<evidence type="ECO:0000313" key="4">
    <source>
        <dbReference type="Proteomes" id="UP001188597"/>
    </source>
</evidence>
<keyword evidence="2" id="KW-0472">Membrane</keyword>
<evidence type="ECO:0000256" key="2">
    <source>
        <dbReference type="SAM" id="Phobius"/>
    </source>
</evidence>
<protein>
    <submittedName>
        <fullName evidence="3">Uncharacterized protein</fullName>
    </submittedName>
</protein>